<dbReference type="Proteomes" id="UP001017257">
    <property type="component" value="Chromosome"/>
</dbReference>
<feature type="chain" id="PRO_5046879844" description="DUF4402 domain-containing protein" evidence="1">
    <location>
        <begin position="26"/>
        <end position="266"/>
    </location>
</feature>
<evidence type="ECO:0000256" key="1">
    <source>
        <dbReference type="SAM" id="SignalP"/>
    </source>
</evidence>
<feature type="signal peptide" evidence="1">
    <location>
        <begin position="1"/>
        <end position="25"/>
    </location>
</feature>
<sequence>MFSKHVACLILVTGGLGTMTISAPAQDAGAKPPMPTKAIGRVTPTGPVPSLAVLNAAGAKLEGNRLTLTGVSPSSIVFADRPVRAAGHVMTQQFIMQWDEGKDSFAKDPPNATVSVLGGDGSQVSDAVVTLKAPKLEGGTLTFDVAVLEGNLNGASGPAALFIDHFGGFGGGFGGFHGGFAGGGFRGGGVDRFGGDRFGYARVGDVNVVHGTYWHAPVYHGAWYGAGATAAGIAAGTAMGAAEAAYPDIGYGGGGLCGYYPYGPCY</sequence>
<keyword evidence="3" id="KW-1185">Reference proteome</keyword>
<name>A0ABY5RP16_9HYPH</name>
<protein>
    <recommendedName>
        <fullName evidence="4">DUF4402 domain-containing protein</fullName>
    </recommendedName>
</protein>
<proteinExistence type="predicted"/>
<dbReference type="EMBL" id="CP102845">
    <property type="protein sequence ID" value="UVF18975.1"/>
    <property type="molecule type" value="Genomic_DNA"/>
</dbReference>
<keyword evidence="1" id="KW-0732">Signal</keyword>
<evidence type="ECO:0000313" key="3">
    <source>
        <dbReference type="Proteomes" id="UP001017257"/>
    </source>
</evidence>
<dbReference type="RefSeq" id="WP_259060237.1">
    <property type="nucleotide sequence ID" value="NZ_CP102845.1"/>
</dbReference>
<accession>A0ABY5RP16</accession>
<evidence type="ECO:0000313" key="2">
    <source>
        <dbReference type="EMBL" id="UVF18975.1"/>
    </source>
</evidence>
<evidence type="ECO:0008006" key="4">
    <source>
        <dbReference type="Google" id="ProtNLM"/>
    </source>
</evidence>
<gene>
    <name evidence="2" type="ORF">HPT29_021290</name>
</gene>
<reference evidence="2" key="1">
    <citation type="submission" date="2022-08" db="EMBL/GenBank/DDBJ databases">
        <title>Microvirga terrae sp. nov., isolated from soil.</title>
        <authorList>
            <person name="Kim K.H."/>
            <person name="Seo Y.L."/>
            <person name="Kim J.M."/>
            <person name="Lee J.K."/>
            <person name="Han D.M."/>
            <person name="Jeon C.O."/>
        </authorList>
    </citation>
    <scope>NUCLEOTIDE SEQUENCE</scope>
    <source>
        <strain evidence="2">R24</strain>
    </source>
</reference>
<organism evidence="2 3">
    <name type="scientific">Microvirga terrae</name>
    <dbReference type="NCBI Taxonomy" id="2740529"/>
    <lineage>
        <taxon>Bacteria</taxon>
        <taxon>Pseudomonadati</taxon>
        <taxon>Pseudomonadota</taxon>
        <taxon>Alphaproteobacteria</taxon>
        <taxon>Hyphomicrobiales</taxon>
        <taxon>Methylobacteriaceae</taxon>
        <taxon>Microvirga</taxon>
    </lineage>
</organism>